<evidence type="ECO:0000256" key="1">
    <source>
        <dbReference type="SAM" id="Phobius"/>
    </source>
</evidence>
<dbReference type="Proteomes" id="UP000255087">
    <property type="component" value="Unassembled WGS sequence"/>
</dbReference>
<feature type="transmembrane region" description="Helical" evidence="1">
    <location>
        <begin position="24"/>
        <end position="45"/>
    </location>
</feature>
<gene>
    <name evidence="2" type="ORF">NCTC8580_00509</name>
</gene>
<evidence type="ECO:0000313" key="3">
    <source>
        <dbReference type="Proteomes" id="UP000255087"/>
    </source>
</evidence>
<organism evidence="2 3">
    <name type="scientific">Yersinia pseudotuberculosis</name>
    <dbReference type="NCBI Taxonomy" id="633"/>
    <lineage>
        <taxon>Bacteria</taxon>
        <taxon>Pseudomonadati</taxon>
        <taxon>Pseudomonadota</taxon>
        <taxon>Gammaproteobacteria</taxon>
        <taxon>Enterobacterales</taxon>
        <taxon>Yersiniaceae</taxon>
        <taxon>Yersinia</taxon>
    </lineage>
</organism>
<dbReference type="EMBL" id="UHJC01000001">
    <property type="protein sequence ID" value="SUP80454.1"/>
    <property type="molecule type" value="Genomic_DNA"/>
</dbReference>
<keyword evidence="1" id="KW-1133">Transmembrane helix</keyword>
<proteinExistence type="predicted"/>
<dbReference type="AlphaFoldDB" id="A0A0T9M4W2"/>
<dbReference type="InterPro" id="IPR021676">
    <property type="entry name" value="DUF3262"/>
</dbReference>
<name>A0A0T9M4W2_YERPU</name>
<sequence length="78" mass="8733">MNEAQTRAFKVAANNVEPSVLNTLFIGSLMAVLMLWAGWGLVHVYRGYALGQIKEQTVVRFVLRVFLLLVVSTYLFAS</sequence>
<keyword evidence="1" id="KW-0472">Membrane</keyword>
<keyword evidence="1" id="KW-0812">Transmembrane</keyword>
<dbReference type="Pfam" id="PF11660">
    <property type="entry name" value="DUF3262"/>
    <property type="match status" value="1"/>
</dbReference>
<dbReference type="RefSeq" id="WP_049601677.1">
    <property type="nucleotide sequence ID" value="NZ_AP031360.1"/>
</dbReference>
<reference evidence="2 3" key="1">
    <citation type="submission" date="2018-06" db="EMBL/GenBank/DDBJ databases">
        <authorList>
            <consortium name="Pathogen Informatics"/>
            <person name="Doyle S."/>
        </authorList>
    </citation>
    <scope>NUCLEOTIDE SEQUENCE [LARGE SCALE GENOMIC DNA]</scope>
    <source>
        <strain evidence="2 3">NCTC8580</strain>
    </source>
</reference>
<evidence type="ECO:0000313" key="2">
    <source>
        <dbReference type="EMBL" id="SUP80454.1"/>
    </source>
</evidence>
<protein>
    <submittedName>
        <fullName evidence="2">Integrating conjugative element protein, PFL_4701 family</fullName>
    </submittedName>
</protein>
<dbReference type="NCBIfam" id="TIGR03758">
    <property type="entry name" value="conj_TIGR03758"/>
    <property type="match status" value="1"/>
</dbReference>
<feature type="transmembrane region" description="Helical" evidence="1">
    <location>
        <begin position="57"/>
        <end position="77"/>
    </location>
</feature>
<accession>A0A0T9M4W2</accession>